<comment type="pathway">
    <text evidence="1 6">Pyrimidine metabolism; UMP biosynthesis via de novo pathway; UMP from orotate: step 1/2.</text>
</comment>
<evidence type="ECO:0000256" key="3">
    <source>
        <dbReference type="ARBA" id="ARBA00022676"/>
    </source>
</evidence>
<evidence type="ECO:0000256" key="6">
    <source>
        <dbReference type="HAMAP-Rule" id="MF_01208"/>
    </source>
</evidence>
<keyword evidence="3 6" id="KW-0328">Glycosyltransferase</keyword>
<dbReference type="EC" id="2.4.2.10" evidence="2 6"/>
<dbReference type="InterPro" id="IPR023031">
    <property type="entry name" value="OPRT"/>
</dbReference>
<evidence type="ECO:0000256" key="2">
    <source>
        <dbReference type="ARBA" id="ARBA00011971"/>
    </source>
</evidence>
<gene>
    <name evidence="6" type="primary">pyrE</name>
    <name evidence="8" type="ORF">C7450_10478</name>
</gene>
<feature type="binding site" description="in other chain" evidence="6">
    <location>
        <begin position="139"/>
        <end position="147"/>
    </location>
    <ligand>
        <name>5-phospho-alpha-D-ribose 1-diphosphate</name>
        <dbReference type="ChEBI" id="CHEBI:58017"/>
        <note>ligand shared between dimeric partners</note>
    </ligand>
</feature>
<evidence type="ECO:0000313" key="8">
    <source>
        <dbReference type="EMBL" id="PXW60027.1"/>
    </source>
</evidence>
<keyword evidence="5 6" id="KW-0665">Pyrimidine biosynthesis</keyword>
<dbReference type="InterPro" id="IPR029057">
    <property type="entry name" value="PRTase-like"/>
</dbReference>
<comment type="cofactor">
    <cofactor evidence="6">
        <name>Mg(2+)</name>
        <dbReference type="ChEBI" id="CHEBI:18420"/>
    </cofactor>
</comment>
<evidence type="ECO:0000313" key="9">
    <source>
        <dbReference type="Proteomes" id="UP000248021"/>
    </source>
</evidence>
<keyword evidence="4 6" id="KW-0808">Transferase</keyword>
<dbReference type="InterPro" id="IPR000836">
    <property type="entry name" value="PRTase_dom"/>
</dbReference>
<evidence type="ECO:0000256" key="1">
    <source>
        <dbReference type="ARBA" id="ARBA00004889"/>
    </source>
</evidence>
<dbReference type="GO" id="GO:0019856">
    <property type="term" value="P:pyrimidine nucleobase biosynthetic process"/>
    <property type="evidence" value="ECO:0007669"/>
    <property type="project" value="TreeGrafter"/>
</dbReference>
<accession>A0A2V3U894</accession>
<keyword evidence="9" id="KW-1185">Reference proteome</keyword>
<dbReference type="PANTHER" id="PTHR19278">
    <property type="entry name" value="OROTATE PHOSPHORIBOSYLTRANSFERASE"/>
    <property type="match status" value="1"/>
</dbReference>
<comment type="function">
    <text evidence="6">Catalyzes the transfer of a ribosyl phosphate group from 5-phosphoribose 1-diphosphate to orotate, leading to the formation of orotidine monophosphate (OMP).</text>
</comment>
<dbReference type="Gene3D" id="3.40.50.2020">
    <property type="match status" value="1"/>
</dbReference>
<dbReference type="Proteomes" id="UP000248021">
    <property type="component" value="Unassembled WGS sequence"/>
</dbReference>
<comment type="catalytic activity">
    <reaction evidence="6">
        <text>orotidine 5'-phosphate + diphosphate = orotate + 5-phospho-alpha-D-ribose 1-diphosphate</text>
        <dbReference type="Rhea" id="RHEA:10380"/>
        <dbReference type="ChEBI" id="CHEBI:30839"/>
        <dbReference type="ChEBI" id="CHEBI:33019"/>
        <dbReference type="ChEBI" id="CHEBI:57538"/>
        <dbReference type="ChEBI" id="CHEBI:58017"/>
        <dbReference type="EC" id="2.4.2.10"/>
    </reaction>
</comment>
<dbReference type="UniPathway" id="UPA00070">
    <property type="reaction ID" value="UER00119"/>
</dbReference>
<evidence type="ECO:0000256" key="5">
    <source>
        <dbReference type="ARBA" id="ARBA00022975"/>
    </source>
</evidence>
<dbReference type="NCBIfam" id="NF001729">
    <property type="entry name" value="PRK00455.1-3"/>
    <property type="match status" value="1"/>
</dbReference>
<dbReference type="AlphaFoldDB" id="A0A2V3U894"/>
<name>A0A2V3U894_9HYPH</name>
<proteinExistence type="inferred from homology"/>
<protein>
    <recommendedName>
        <fullName evidence="2 6">Orotate phosphoribosyltransferase</fullName>
        <shortName evidence="6">OPRT</shortName>
        <shortName evidence="6">OPRTase</shortName>
        <ecNumber evidence="2 6">2.4.2.10</ecNumber>
    </recommendedName>
</protein>
<comment type="similarity">
    <text evidence="6">Belongs to the purine/pyrimidine phosphoribosyltransferase family. PyrE subfamily.</text>
</comment>
<dbReference type="EMBL" id="QJJK01000004">
    <property type="protein sequence ID" value="PXW60027.1"/>
    <property type="molecule type" value="Genomic_DNA"/>
</dbReference>
<dbReference type="CDD" id="cd06223">
    <property type="entry name" value="PRTases_typeI"/>
    <property type="match status" value="1"/>
</dbReference>
<feature type="binding site" evidence="6">
    <location>
        <position position="113"/>
    </location>
    <ligand>
        <name>5-phospho-alpha-D-ribose 1-diphosphate</name>
        <dbReference type="ChEBI" id="CHEBI:58017"/>
        <note>ligand shared between dimeric partners</note>
    </ligand>
</feature>
<feature type="domain" description="Phosphoribosyltransferase" evidence="7">
    <location>
        <begin position="71"/>
        <end position="169"/>
    </location>
</feature>
<keyword evidence="6" id="KW-0460">Magnesium</keyword>
<dbReference type="HAMAP" id="MF_01208">
    <property type="entry name" value="PyrE"/>
    <property type="match status" value="1"/>
</dbReference>
<reference evidence="8 9" key="1">
    <citation type="submission" date="2018-05" db="EMBL/GenBank/DDBJ databases">
        <title>Genomic Encyclopedia of Type Strains, Phase IV (KMG-IV): sequencing the most valuable type-strain genomes for metagenomic binning, comparative biology and taxonomic classification.</title>
        <authorList>
            <person name="Goeker M."/>
        </authorList>
    </citation>
    <scope>NUCLEOTIDE SEQUENCE [LARGE SCALE GENOMIC DNA]</scope>
    <source>
        <strain evidence="8 9">DSM 6462</strain>
    </source>
</reference>
<feature type="binding site" evidence="6">
    <location>
        <position position="117"/>
    </location>
    <ligand>
        <name>5-phospho-alpha-D-ribose 1-diphosphate</name>
        <dbReference type="ChEBI" id="CHEBI:58017"/>
        <note>ligand shared between dimeric partners</note>
    </ligand>
</feature>
<comment type="subunit">
    <text evidence="6">Homodimer.</text>
</comment>
<feature type="binding site" evidence="6">
    <location>
        <position position="143"/>
    </location>
    <ligand>
        <name>orotate</name>
        <dbReference type="ChEBI" id="CHEBI:30839"/>
    </ligand>
</feature>
<dbReference type="Pfam" id="PF00156">
    <property type="entry name" value="Pribosyltran"/>
    <property type="match status" value="1"/>
</dbReference>
<organism evidence="8 9">
    <name type="scientific">Chelatococcus asaccharovorans</name>
    <dbReference type="NCBI Taxonomy" id="28210"/>
    <lineage>
        <taxon>Bacteria</taxon>
        <taxon>Pseudomonadati</taxon>
        <taxon>Pseudomonadota</taxon>
        <taxon>Alphaproteobacteria</taxon>
        <taxon>Hyphomicrobiales</taxon>
        <taxon>Chelatococcaceae</taxon>
        <taxon>Chelatococcus</taxon>
    </lineage>
</organism>
<comment type="caution">
    <text evidence="6">Lacks conserved residue(s) required for the propagation of feature annotation.</text>
</comment>
<comment type="caution">
    <text evidence="8">The sequence shown here is derived from an EMBL/GenBank/DDBJ whole genome shotgun (WGS) entry which is preliminary data.</text>
</comment>
<feature type="binding site" description="in other chain" evidence="6">
    <location>
        <position position="114"/>
    </location>
    <ligand>
        <name>5-phospho-alpha-D-ribose 1-diphosphate</name>
        <dbReference type="ChEBI" id="CHEBI:58017"/>
        <note>ligand shared between dimeric partners</note>
    </ligand>
</feature>
<evidence type="ECO:0000259" key="7">
    <source>
        <dbReference type="Pfam" id="PF00156"/>
    </source>
</evidence>
<dbReference type="GO" id="GO:0000287">
    <property type="term" value="F:magnesium ion binding"/>
    <property type="evidence" value="ECO:0007669"/>
    <property type="project" value="UniProtKB-UniRule"/>
</dbReference>
<sequence>MMERVMVKAASLADRQTIAHQTARMMLEVKAIHFNAETPFIFTSGWASPVYTDCRKLISYPRLRAGLMDFAATTILRDIGYESIDCVAGGETAGIPFAAWIADRLMLPMQYIRKKPKGFGRNAQIEGEVVEGSRTLLVEDLATDGRSKVTFADAIRNAGQTVDHCFVLFFYDIFPTARADLKAIGLDLHALVTWWDVLEVAKASGHFDAGVLAEVEAFLHQPAQWSSAHGGISEFGGPKS</sequence>
<dbReference type="SUPFAM" id="SSF53271">
    <property type="entry name" value="PRTase-like"/>
    <property type="match status" value="1"/>
</dbReference>
<dbReference type="PANTHER" id="PTHR19278:SF9">
    <property type="entry name" value="URIDINE 5'-MONOPHOSPHATE SYNTHASE"/>
    <property type="match status" value="1"/>
</dbReference>
<dbReference type="GO" id="GO:0004588">
    <property type="term" value="F:orotate phosphoribosyltransferase activity"/>
    <property type="evidence" value="ECO:0007669"/>
    <property type="project" value="UniProtKB-UniRule"/>
</dbReference>
<dbReference type="GO" id="GO:0044205">
    <property type="term" value="P:'de novo' UMP biosynthetic process"/>
    <property type="evidence" value="ECO:0007669"/>
    <property type="project" value="UniProtKB-UniRule"/>
</dbReference>
<evidence type="ECO:0000256" key="4">
    <source>
        <dbReference type="ARBA" id="ARBA00022679"/>
    </source>
</evidence>